<comment type="caution">
    <text evidence="11">The sequence shown here is derived from an EMBL/GenBank/DDBJ whole genome shotgun (WGS) entry which is preliminary data.</text>
</comment>
<evidence type="ECO:0000256" key="1">
    <source>
        <dbReference type="ARBA" id="ARBA00004123"/>
    </source>
</evidence>
<evidence type="ECO:0000313" key="11">
    <source>
        <dbReference type="EMBL" id="CAH8387991.1"/>
    </source>
</evidence>
<organism evidence="11 12">
    <name type="scientific">Eruca vesicaria subsp. sativa</name>
    <name type="common">Garden rocket</name>
    <name type="synonym">Eruca sativa</name>
    <dbReference type="NCBI Taxonomy" id="29727"/>
    <lineage>
        <taxon>Eukaryota</taxon>
        <taxon>Viridiplantae</taxon>
        <taxon>Streptophyta</taxon>
        <taxon>Embryophyta</taxon>
        <taxon>Tracheophyta</taxon>
        <taxon>Spermatophyta</taxon>
        <taxon>Magnoliopsida</taxon>
        <taxon>eudicotyledons</taxon>
        <taxon>Gunneridae</taxon>
        <taxon>Pentapetalae</taxon>
        <taxon>rosids</taxon>
        <taxon>malvids</taxon>
        <taxon>Brassicales</taxon>
        <taxon>Brassicaceae</taxon>
        <taxon>Brassiceae</taxon>
        <taxon>Eruca</taxon>
    </lineage>
</organism>
<keyword evidence="7" id="KW-0539">Nucleus</keyword>
<evidence type="ECO:0000259" key="10">
    <source>
        <dbReference type="PROSITE" id="PS00434"/>
    </source>
</evidence>
<keyword evidence="2" id="KW-0597">Phosphoprotein</keyword>
<evidence type="ECO:0000256" key="2">
    <source>
        <dbReference type="ARBA" id="ARBA00022553"/>
    </source>
</evidence>
<dbReference type="Pfam" id="PF00447">
    <property type="entry name" value="HSF_DNA-bind"/>
    <property type="match status" value="1"/>
</dbReference>
<keyword evidence="6" id="KW-0804">Transcription</keyword>
<dbReference type="GO" id="GO:0005634">
    <property type="term" value="C:nucleus"/>
    <property type="evidence" value="ECO:0007669"/>
    <property type="project" value="UniProtKB-SubCell"/>
</dbReference>
<evidence type="ECO:0000313" key="12">
    <source>
        <dbReference type="Proteomes" id="UP001642260"/>
    </source>
</evidence>
<dbReference type="SUPFAM" id="SSF46785">
    <property type="entry name" value="Winged helix' DNA-binding domain"/>
    <property type="match status" value="1"/>
</dbReference>
<dbReference type="AlphaFoldDB" id="A0ABC8LX95"/>
<feature type="region of interest" description="Disordered" evidence="9">
    <location>
        <begin position="281"/>
        <end position="306"/>
    </location>
</feature>
<evidence type="ECO:0000256" key="6">
    <source>
        <dbReference type="ARBA" id="ARBA00023163"/>
    </source>
</evidence>
<dbReference type="GO" id="GO:0003677">
    <property type="term" value="F:DNA binding"/>
    <property type="evidence" value="ECO:0007669"/>
    <property type="project" value="UniProtKB-KW"/>
</dbReference>
<dbReference type="InterPro" id="IPR000232">
    <property type="entry name" value="HSF_DNA-bd"/>
</dbReference>
<evidence type="ECO:0000256" key="8">
    <source>
        <dbReference type="ARBA" id="ARBA00061350"/>
    </source>
</evidence>
<name>A0ABC8LX95_ERUVS</name>
<keyword evidence="5" id="KW-0238">DNA-binding</keyword>
<dbReference type="PROSITE" id="PS00434">
    <property type="entry name" value="HSF_DOMAIN"/>
    <property type="match status" value="1"/>
</dbReference>
<evidence type="ECO:0000256" key="9">
    <source>
        <dbReference type="SAM" id="MobiDB-lite"/>
    </source>
</evidence>
<keyword evidence="3" id="KW-0805">Transcription regulation</keyword>
<feature type="domain" description="HSF-type DNA-binding" evidence="10">
    <location>
        <begin position="100"/>
        <end position="124"/>
    </location>
</feature>
<dbReference type="PANTHER" id="PTHR10015:SF468">
    <property type="entry name" value="HSF-TYPE DNA-BINDING DOMAIN-CONTAINING PROTEIN"/>
    <property type="match status" value="1"/>
</dbReference>
<comment type="subcellular location">
    <subcellularLocation>
        <location evidence="1">Nucleus</location>
    </subcellularLocation>
</comment>
<reference evidence="11 12" key="1">
    <citation type="submission" date="2022-03" db="EMBL/GenBank/DDBJ databases">
        <authorList>
            <person name="Macdonald S."/>
            <person name="Ahmed S."/>
            <person name="Newling K."/>
        </authorList>
    </citation>
    <scope>NUCLEOTIDE SEQUENCE [LARGE SCALE GENOMIC DNA]</scope>
</reference>
<dbReference type="FunFam" id="1.10.10.10:FF:000057">
    <property type="entry name" value="Heat shock transcription factor 1"/>
    <property type="match status" value="1"/>
</dbReference>
<dbReference type="EMBL" id="CAKOAT010775153">
    <property type="protein sequence ID" value="CAH8387991.1"/>
    <property type="molecule type" value="Genomic_DNA"/>
</dbReference>
<dbReference type="SMART" id="SM00415">
    <property type="entry name" value="HSF"/>
    <property type="match status" value="1"/>
</dbReference>
<dbReference type="PRINTS" id="PR00056">
    <property type="entry name" value="HSFDOMAIN"/>
</dbReference>
<dbReference type="PANTHER" id="PTHR10015">
    <property type="entry name" value="HEAT SHOCK TRANSCRIPTION FACTOR"/>
    <property type="match status" value="1"/>
</dbReference>
<dbReference type="Proteomes" id="UP001642260">
    <property type="component" value="Unassembled WGS sequence"/>
</dbReference>
<dbReference type="InterPro" id="IPR036388">
    <property type="entry name" value="WH-like_DNA-bd_sf"/>
</dbReference>
<keyword evidence="4" id="KW-0346">Stress response</keyword>
<gene>
    <name evidence="11" type="ORF">ERUC_LOCUS40474</name>
</gene>
<protein>
    <recommendedName>
        <fullName evidence="10">HSF-type DNA-binding domain-containing protein</fullName>
    </recommendedName>
</protein>
<proteinExistence type="inferred from homology"/>
<sequence length="405" mass="46592">MDPSYRFIKEELPTGFNDSPSPPFSSTSSYLYSISMAPNDATTSTSPQPIEGLHESGPPPFLTKTYDLVEDSRTNHVVSWSQAKNSFIVWDPQAFSNTLLPRFFKHNNFSSFVRQLNTYGFRKVNPDRWEFANEGFLRGQKHLLKTIRRRKTSNNNQMQPPQSSSQHQSLENCCIEVGRYGLDREMDSLKRDKQVLVMELVKLRQQQQSTKMYLKLIEEKLKRTESKQQQMMSFLARAMQNPDFLQQLMEQKEKRKEMEEAISKKRQRPIDQGTRNVVTVEDYDDEGGGGGGYGRYENDDAGSSSAYRKQGTYGDFSGFQMSELDSLAMHIQGLGEQFTKEEVLNVEKINEEGEQEGYQKKNNEIYGEGFWDDMLNEGQNFDFEGDEENVDVLIEQLGYLGSSSN</sequence>
<dbReference type="Gene3D" id="1.10.10.10">
    <property type="entry name" value="Winged helix-like DNA-binding domain superfamily/Winged helix DNA-binding domain"/>
    <property type="match status" value="1"/>
</dbReference>
<evidence type="ECO:0000256" key="7">
    <source>
        <dbReference type="ARBA" id="ARBA00023242"/>
    </source>
</evidence>
<evidence type="ECO:0000256" key="5">
    <source>
        <dbReference type="ARBA" id="ARBA00023125"/>
    </source>
</evidence>
<comment type="similarity">
    <text evidence="8">Belongs to the HSF family. Class A subfamily.</text>
</comment>
<keyword evidence="12" id="KW-1185">Reference proteome</keyword>
<evidence type="ECO:0000256" key="3">
    <source>
        <dbReference type="ARBA" id="ARBA00023015"/>
    </source>
</evidence>
<dbReference type="InterPro" id="IPR036390">
    <property type="entry name" value="WH_DNA-bd_sf"/>
</dbReference>
<evidence type="ECO:0000256" key="4">
    <source>
        <dbReference type="ARBA" id="ARBA00023016"/>
    </source>
</evidence>
<accession>A0ABC8LX95</accession>